<evidence type="ECO:0000313" key="2">
    <source>
        <dbReference type="Proteomes" id="UP001164390"/>
    </source>
</evidence>
<keyword evidence="2" id="KW-1185">Reference proteome</keyword>
<dbReference type="Gene3D" id="2.70.98.10">
    <property type="match status" value="1"/>
</dbReference>
<sequence length="286" mass="30650">MIGLASGPYAATVNPLGGGLATLTYDGSDLIVPQHGESGTPRFRGAVLAPWSNRIGDGRYRFANTDHQLSITEPERDNALHGLVLDEPWTIADRSDSTATLRLRVGPVTGYPFLLDLTLTYALADDGLTVTLDASNAGDSAAPYGCGFHPYVCPGTDPVDAATLRFEAAERLRTDPVRLLPTGREPTPGTPYDFGAGLPIGTRELDDAFTQLSHDTDGRHHLHVGRVAVWWDAAMPWVQLFTPPDRASIAVEPCTSPPDAFRSGDDLVVVEPGSSHRVTWGLQAVD</sequence>
<dbReference type="InterPro" id="IPR008183">
    <property type="entry name" value="Aldose_1/G6P_1-epimerase"/>
</dbReference>
<dbReference type="RefSeq" id="WP_271636580.1">
    <property type="nucleotide sequence ID" value="NZ_CP094970.1"/>
</dbReference>
<gene>
    <name evidence="1" type="ORF">L0C25_11180</name>
</gene>
<dbReference type="Pfam" id="PF01263">
    <property type="entry name" value="Aldose_epim"/>
    <property type="match status" value="1"/>
</dbReference>
<dbReference type="SUPFAM" id="SSF74650">
    <property type="entry name" value="Galactose mutarotase-like"/>
    <property type="match status" value="1"/>
</dbReference>
<protein>
    <submittedName>
        <fullName evidence="1">Aldose 1-epimerase family protein</fullName>
    </submittedName>
</protein>
<name>A0AA46YNG8_9ACTN</name>
<dbReference type="InterPro" id="IPR014718">
    <property type="entry name" value="GH-type_carb-bd"/>
</dbReference>
<dbReference type="InterPro" id="IPR011013">
    <property type="entry name" value="Gal_mutarotase_sf_dom"/>
</dbReference>
<evidence type="ECO:0000313" key="1">
    <source>
        <dbReference type="EMBL" id="UYM07604.1"/>
    </source>
</evidence>
<dbReference type="EMBL" id="CP094970">
    <property type="protein sequence ID" value="UYM07604.1"/>
    <property type="molecule type" value="Genomic_DNA"/>
</dbReference>
<dbReference type="KEGG" id="sgrg:L0C25_11180"/>
<reference evidence="1" key="1">
    <citation type="submission" date="2022-01" db="EMBL/GenBank/DDBJ databases">
        <title>Nocardioidaceae gen. sp. A5X3R13.</title>
        <authorList>
            <person name="Lopez Marin M.A."/>
            <person name="Uhlik O."/>
        </authorList>
    </citation>
    <scope>NUCLEOTIDE SEQUENCE</scope>
    <source>
        <strain evidence="1">A5X3R13</strain>
    </source>
</reference>
<accession>A0AA46YNG8</accession>
<dbReference type="GO" id="GO:0030246">
    <property type="term" value="F:carbohydrate binding"/>
    <property type="evidence" value="ECO:0007669"/>
    <property type="project" value="InterPro"/>
</dbReference>
<dbReference type="InterPro" id="IPR037480">
    <property type="entry name" value="YihR-like"/>
</dbReference>
<dbReference type="Proteomes" id="UP001164390">
    <property type="component" value="Chromosome"/>
</dbReference>
<organism evidence="1 2">
    <name type="scientific">Solicola gregarius</name>
    <dbReference type="NCBI Taxonomy" id="2908642"/>
    <lineage>
        <taxon>Bacteria</taxon>
        <taxon>Bacillati</taxon>
        <taxon>Actinomycetota</taxon>
        <taxon>Actinomycetes</taxon>
        <taxon>Propionibacteriales</taxon>
        <taxon>Nocardioidaceae</taxon>
        <taxon>Solicola</taxon>
    </lineage>
</organism>
<proteinExistence type="predicted"/>
<dbReference type="GO" id="GO:0016853">
    <property type="term" value="F:isomerase activity"/>
    <property type="evidence" value="ECO:0007669"/>
    <property type="project" value="InterPro"/>
</dbReference>
<dbReference type="GO" id="GO:0005975">
    <property type="term" value="P:carbohydrate metabolic process"/>
    <property type="evidence" value="ECO:0007669"/>
    <property type="project" value="InterPro"/>
</dbReference>
<dbReference type="CDD" id="cd09022">
    <property type="entry name" value="Aldose_epim_Ec_YihR"/>
    <property type="match status" value="1"/>
</dbReference>
<dbReference type="AlphaFoldDB" id="A0AA46YNG8"/>